<name>A0ABT6DHC1_9BACT</name>
<sequence length="98" mass="10537">MKKSVLVLFLSVLSIVGCSGIKVINPNEENNAGTLAVDASGGQLKLVATYTCKLDSMGNRFSAVGKTEDEARKEVVARCHDRTLFSVCESDKVKCVKN</sequence>
<evidence type="ECO:0008006" key="3">
    <source>
        <dbReference type="Google" id="ProtNLM"/>
    </source>
</evidence>
<organism evidence="1 2">
    <name type="scientific">Bdellovibrio svalbardensis</name>
    <dbReference type="NCBI Taxonomy" id="2972972"/>
    <lineage>
        <taxon>Bacteria</taxon>
        <taxon>Pseudomonadati</taxon>
        <taxon>Bdellovibrionota</taxon>
        <taxon>Bdellovibrionia</taxon>
        <taxon>Bdellovibrionales</taxon>
        <taxon>Pseudobdellovibrionaceae</taxon>
        <taxon>Bdellovibrio</taxon>
    </lineage>
</organism>
<dbReference type="RefSeq" id="WP_277577739.1">
    <property type="nucleotide sequence ID" value="NZ_JANRMI010000002.1"/>
</dbReference>
<proteinExistence type="predicted"/>
<dbReference type="Proteomes" id="UP001152321">
    <property type="component" value="Unassembled WGS sequence"/>
</dbReference>
<dbReference type="PROSITE" id="PS51257">
    <property type="entry name" value="PROKAR_LIPOPROTEIN"/>
    <property type="match status" value="1"/>
</dbReference>
<comment type="caution">
    <text evidence="1">The sequence shown here is derived from an EMBL/GenBank/DDBJ whole genome shotgun (WGS) entry which is preliminary data.</text>
</comment>
<keyword evidence="2" id="KW-1185">Reference proteome</keyword>
<gene>
    <name evidence="1" type="ORF">NWE73_07795</name>
</gene>
<evidence type="ECO:0000313" key="1">
    <source>
        <dbReference type="EMBL" id="MDG0816262.1"/>
    </source>
</evidence>
<evidence type="ECO:0000313" key="2">
    <source>
        <dbReference type="Proteomes" id="UP001152321"/>
    </source>
</evidence>
<accession>A0ABT6DHC1</accession>
<protein>
    <recommendedName>
        <fullName evidence="3">Lipoprotein</fullName>
    </recommendedName>
</protein>
<reference evidence="1" key="1">
    <citation type="submission" date="2022-08" db="EMBL/GenBank/DDBJ databases">
        <title>Novel Bdellovibrio Species Isolated from Svalbard: Designation Bdellovibrio svalbardensis.</title>
        <authorList>
            <person name="Mitchell R.J."/>
            <person name="Choi S.Y."/>
        </authorList>
    </citation>
    <scope>NUCLEOTIDE SEQUENCE</scope>
    <source>
        <strain evidence="1">PAP01</strain>
    </source>
</reference>
<dbReference type="EMBL" id="JANRMI010000002">
    <property type="protein sequence ID" value="MDG0816262.1"/>
    <property type="molecule type" value="Genomic_DNA"/>
</dbReference>